<proteinExistence type="predicted"/>
<evidence type="ECO:0000256" key="2">
    <source>
        <dbReference type="ARBA" id="ARBA00093789"/>
    </source>
</evidence>
<dbReference type="InterPro" id="IPR005537">
    <property type="entry name" value="RAMP_III_fam"/>
</dbReference>
<dbReference type="Proteomes" id="UP000806528">
    <property type="component" value="Unassembled WGS sequence"/>
</dbReference>
<dbReference type="NCBIfam" id="TIGR02580">
    <property type="entry name" value="cas_RAMP_Cmr4"/>
    <property type="match status" value="1"/>
</dbReference>
<accession>A0ABR9PBA5</accession>
<dbReference type="Pfam" id="PF03787">
    <property type="entry name" value="RAMPs"/>
    <property type="match status" value="1"/>
</dbReference>
<evidence type="ECO:0000259" key="3">
    <source>
        <dbReference type="Pfam" id="PF03787"/>
    </source>
</evidence>
<comment type="caution">
    <text evidence="4">The sequence shown here is derived from an EMBL/GenBank/DDBJ whole genome shotgun (WGS) entry which is preliminary data.</text>
</comment>
<dbReference type="PANTHER" id="PTHR36700">
    <property type="entry name" value="CRISPR SYSTEM CMR SUBUNIT CMR4"/>
    <property type="match status" value="1"/>
</dbReference>
<gene>
    <name evidence="4" type="primary">cmr4</name>
    <name evidence="4" type="ORF">IDM40_20785</name>
</gene>
<reference evidence="4 5" key="1">
    <citation type="submission" date="2020-09" db="EMBL/GenBank/DDBJ databases">
        <title>Diversity and distribution of actinomycetes associated with coral in the coast of Hainan.</title>
        <authorList>
            <person name="Li F."/>
        </authorList>
    </citation>
    <scope>NUCLEOTIDE SEQUENCE [LARGE SCALE GENOMIC DNA]</scope>
    <source>
        <strain evidence="4 5">HNM0947</strain>
    </source>
</reference>
<protein>
    <submittedName>
        <fullName evidence="4">Type III-B CRISPR module RAMP protein Cmr4</fullName>
    </submittedName>
</protein>
<dbReference type="EMBL" id="JADBGI010000020">
    <property type="protein sequence ID" value="MBE3001110.1"/>
    <property type="molecule type" value="Genomic_DNA"/>
</dbReference>
<dbReference type="RefSeq" id="WP_193123701.1">
    <property type="nucleotide sequence ID" value="NZ_JADBGI010000020.1"/>
</dbReference>
<organism evidence="4 5">
    <name type="scientific">Nocardiopsis coralli</name>
    <dbReference type="NCBI Taxonomy" id="2772213"/>
    <lineage>
        <taxon>Bacteria</taxon>
        <taxon>Bacillati</taxon>
        <taxon>Actinomycetota</taxon>
        <taxon>Actinomycetes</taxon>
        <taxon>Streptosporangiales</taxon>
        <taxon>Nocardiopsidaceae</taxon>
        <taxon>Nocardiopsis</taxon>
    </lineage>
</organism>
<evidence type="ECO:0000313" key="4">
    <source>
        <dbReference type="EMBL" id="MBE3001110.1"/>
    </source>
</evidence>
<sequence length="290" mass="31383">MRELLIYFYAESPVHAGASNAEADIDLPIQREKHSRYPVIYGQSLKGALRNAAEARFTDDELTRCFGSAPNPGGSTTPGLVSVGDAQLVAMPVPTLRRTFAWVTSTVALGRLARKYRALGLRFDLPVPKDPDKAHAPAEHWMGEQVLGPISMQVKESGSTSVSEWADRIGMDALPNEEPFAHIGKKLNEDLILVPSDAMSVLVEESTEVSVRVQLDKYKTVAAGPFHSEYLPTESLLAATVTLHEDLGLRDAANVKELLGGSSTELHQIGGDESIGKGLMWTHVVDGGDE</sequence>
<dbReference type="PANTHER" id="PTHR36700:SF1">
    <property type="entry name" value="CRISPR SYSTEM CMR SUBUNIT CMR4"/>
    <property type="match status" value="1"/>
</dbReference>
<evidence type="ECO:0000313" key="5">
    <source>
        <dbReference type="Proteomes" id="UP000806528"/>
    </source>
</evidence>
<keyword evidence="5" id="KW-1185">Reference proteome</keyword>
<evidence type="ECO:0000256" key="1">
    <source>
        <dbReference type="ARBA" id="ARBA00023118"/>
    </source>
</evidence>
<dbReference type="InterPro" id="IPR013410">
    <property type="entry name" value="CRISPR-assoc_RAMP_Cmr4"/>
</dbReference>
<feature type="domain" description="CRISPR type III-associated protein" evidence="3">
    <location>
        <begin position="8"/>
        <end position="280"/>
    </location>
</feature>
<keyword evidence="1" id="KW-0051">Antiviral defense</keyword>
<name>A0ABR9PBA5_9ACTN</name>
<comment type="subunit">
    <text evidence="2">Part of the Csm effector complex that includes Cas10, Csm2, Csm3, Csm4 and Csm5.</text>
</comment>